<evidence type="ECO:0000259" key="6">
    <source>
        <dbReference type="Pfam" id="PF02782"/>
    </source>
</evidence>
<keyword evidence="3" id="KW-0808">Transferase</keyword>
<dbReference type="InterPro" id="IPR043129">
    <property type="entry name" value="ATPase_NBD"/>
</dbReference>
<evidence type="ECO:0000256" key="3">
    <source>
        <dbReference type="ARBA" id="ARBA00022679"/>
    </source>
</evidence>
<dbReference type="EMBL" id="JASXSX010000004">
    <property type="protein sequence ID" value="MDT3768033.1"/>
    <property type="molecule type" value="Genomic_DNA"/>
</dbReference>
<proteinExistence type="inferred from homology"/>
<sequence>MEPLVIGIDSSTSATKAVVIDAGGHVLATGRSRIEFFTPHMHQYEHDPRQWWSSTQEAVAQAVAQLSAQDRARVKAMGITHQRETFVALDERGEAIRPAILWLDSRAGEQINRLGSDAVHELSGKPADTTSALYKMAWLKEHEPQVFERAHLVVDVHAYVAHGLTGRWVSSTGSADTLNLFDIAAQTWSPTLLDMAGVRAEQMPELAKPGEVVGPLLPELAAQWGLEDVVVVAGLGDGQAAGLGTAATEPGVAYVNIGTSIVAGVHADEYRFSKQYRALVAGIPGWFVLESVQNSGSVLGNWFRREFNDPALEGAPDPKLEAAAAQVPAGCEGLLSLPYWNAVQAPYWDPFARGAVVGYGSGHTRAHAYRSLLEGMAFELALNLEGLARGGAAPVRELRAVGGGSRSALWRQIICDVTGVEIVRSEVEEASAQGAAALAFVGIGYYDDAAHAASAMAHLGERTTPDAKTHDRYRKWMGVHRKIFPALQDIFHDIQDVAVELGEL</sequence>
<dbReference type="GO" id="GO:0016301">
    <property type="term" value="F:kinase activity"/>
    <property type="evidence" value="ECO:0007669"/>
    <property type="project" value="UniProtKB-KW"/>
</dbReference>
<comment type="similarity">
    <text evidence="1">Belongs to the FGGY kinase family.</text>
</comment>
<dbReference type="InterPro" id="IPR018484">
    <property type="entry name" value="FGGY_N"/>
</dbReference>
<feature type="domain" description="Carbohydrate kinase FGGY N-terminal" evidence="5">
    <location>
        <begin position="5"/>
        <end position="244"/>
    </location>
</feature>
<evidence type="ECO:0000256" key="2">
    <source>
        <dbReference type="ARBA" id="ARBA00022629"/>
    </source>
</evidence>
<evidence type="ECO:0000313" key="8">
    <source>
        <dbReference type="Proteomes" id="UP001247542"/>
    </source>
</evidence>
<evidence type="ECO:0000256" key="4">
    <source>
        <dbReference type="ARBA" id="ARBA00022777"/>
    </source>
</evidence>
<dbReference type="PANTHER" id="PTHR43095">
    <property type="entry name" value="SUGAR KINASE"/>
    <property type="match status" value="1"/>
</dbReference>
<accession>A0ABU3ICN5</accession>
<keyword evidence="2" id="KW-0859">Xylose metabolism</keyword>
<dbReference type="Proteomes" id="UP001247542">
    <property type="component" value="Unassembled WGS sequence"/>
</dbReference>
<protein>
    <submittedName>
        <fullName evidence="7">FGGY family carbohydrate kinase</fullName>
    </submittedName>
</protein>
<keyword evidence="4 7" id="KW-0418">Kinase</keyword>
<dbReference type="RefSeq" id="WP_313274346.1">
    <property type="nucleotide sequence ID" value="NZ_JASXSX010000004.1"/>
</dbReference>
<dbReference type="CDD" id="cd07779">
    <property type="entry name" value="ASKHA_NBD_FGGY_YgcE-like"/>
    <property type="match status" value="1"/>
</dbReference>
<keyword evidence="2" id="KW-0119">Carbohydrate metabolism</keyword>
<evidence type="ECO:0000259" key="5">
    <source>
        <dbReference type="Pfam" id="PF00370"/>
    </source>
</evidence>
<dbReference type="PANTHER" id="PTHR43095:SF5">
    <property type="entry name" value="XYLULOSE KINASE"/>
    <property type="match status" value="1"/>
</dbReference>
<dbReference type="InterPro" id="IPR018485">
    <property type="entry name" value="FGGY_C"/>
</dbReference>
<dbReference type="InterPro" id="IPR050406">
    <property type="entry name" value="FGGY_Carb_Kinase"/>
</dbReference>
<feature type="domain" description="Carbohydrate kinase FGGY C-terminal" evidence="6">
    <location>
        <begin position="253"/>
        <end position="441"/>
    </location>
</feature>
<keyword evidence="8" id="KW-1185">Reference proteome</keyword>
<evidence type="ECO:0000313" key="7">
    <source>
        <dbReference type="EMBL" id="MDT3768033.1"/>
    </source>
</evidence>
<comment type="caution">
    <text evidence="7">The sequence shown here is derived from an EMBL/GenBank/DDBJ whole genome shotgun (WGS) entry which is preliminary data.</text>
</comment>
<dbReference type="SUPFAM" id="SSF53067">
    <property type="entry name" value="Actin-like ATPase domain"/>
    <property type="match status" value="2"/>
</dbReference>
<name>A0ABU3ICN5_9ACTO</name>
<evidence type="ECO:0000256" key="1">
    <source>
        <dbReference type="ARBA" id="ARBA00009156"/>
    </source>
</evidence>
<dbReference type="InterPro" id="IPR000577">
    <property type="entry name" value="Carb_kinase_FGGY"/>
</dbReference>
<gene>
    <name evidence="7" type="ORF">QS713_08185</name>
</gene>
<dbReference type="PIRSF" id="PIRSF000538">
    <property type="entry name" value="GlpK"/>
    <property type="match status" value="1"/>
</dbReference>
<dbReference type="Pfam" id="PF02782">
    <property type="entry name" value="FGGY_C"/>
    <property type="match status" value="1"/>
</dbReference>
<dbReference type="Pfam" id="PF00370">
    <property type="entry name" value="FGGY_N"/>
    <property type="match status" value="1"/>
</dbReference>
<organism evidence="7 8">
    <name type="scientific">Gleimia hominis</name>
    <dbReference type="NCBI Taxonomy" id="595468"/>
    <lineage>
        <taxon>Bacteria</taxon>
        <taxon>Bacillati</taxon>
        <taxon>Actinomycetota</taxon>
        <taxon>Actinomycetes</taxon>
        <taxon>Actinomycetales</taxon>
        <taxon>Actinomycetaceae</taxon>
        <taxon>Gleimia</taxon>
    </lineage>
</organism>
<dbReference type="Gene3D" id="3.30.420.40">
    <property type="match status" value="2"/>
</dbReference>
<reference evidence="7 8" key="1">
    <citation type="submission" date="2023-06" db="EMBL/GenBank/DDBJ databases">
        <title>Draft genome sequence of Gleimia hominis type strain CCUG 57540T.</title>
        <authorList>
            <person name="Salva-Serra F."/>
            <person name="Cardew S."/>
            <person name="Jensie Markopoulos S."/>
            <person name="Ohlen M."/>
            <person name="Inganas E."/>
            <person name="Svensson-Stadler L."/>
            <person name="Moore E.R.B."/>
        </authorList>
    </citation>
    <scope>NUCLEOTIDE SEQUENCE [LARGE SCALE GENOMIC DNA]</scope>
    <source>
        <strain evidence="7 8">CCUG 57540</strain>
    </source>
</reference>